<dbReference type="EMBL" id="KZ772707">
    <property type="protein sequence ID" value="PTQ41275.1"/>
    <property type="molecule type" value="Genomic_DNA"/>
</dbReference>
<evidence type="ECO:0000313" key="2">
    <source>
        <dbReference type="EMBL" id="PTQ41275.1"/>
    </source>
</evidence>
<protein>
    <submittedName>
        <fullName evidence="2">Uncharacterized protein</fullName>
    </submittedName>
</protein>
<keyword evidence="3" id="KW-1185">Reference proteome</keyword>
<proteinExistence type="predicted"/>
<evidence type="ECO:0000313" key="3">
    <source>
        <dbReference type="Proteomes" id="UP000244005"/>
    </source>
</evidence>
<feature type="region of interest" description="Disordered" evidence="1">
    <location>
        <begin position="78"/>
        <end position="103"/>
    </location>
</feature>
<organism evidence="2 3">
    <name type="scientific">Marchantia polymorpha</name>
    <name type="common">Common liverwort</name>
    <name type="synonym">Marchantia aquatica</name>
    <dbReference type="NCBI Taxonomy" id="3197"/>
    <lineage>
        <taxon>Eukaryota</taxon>
        <taxon>Viridiplantae</taxon>
        <taxon>Streptophyta</taxon>
        <taxon>Embryophyta</taxon>
        <taxon>Marchantiophyta</taxon>
        <taxon>Marchantiopsida</taxon>
        <taxon>Marchantiidae</taxon>
        <taxon>Marchantiales</taxon>
        <taxon>Marchantiaceae</taxon>
        <taxon>Marchantia</taxon>
    </lineage>
</organism>
<dbReference type="Proteomes" id="UP000244005">
    <property type="component" value="Unassembled WGS sequence"/>
</dbReference>
<gene>
    <name evidence="2" type="ORF">MARPO_0035s0065</name>
</gene>
<reference evidence="3" key="1">
    <citation type="journal article" date="2017" name="Cell">
        <title>Insights into land plant evolution garnered from the Marchantia polymorpha genome.</title>
        <authorList>
            <person name="Bowman J.L."/>
            <person name="Kohchi T."/>
            <person name="Yamato K.T."/>
            <person name="Jenkins J."/>
            <person name="Shu S."/>
            <person name="Ishizaki K."/>
            <person name="Yamaoka S."/>
            <person name="Nishihama R."/>
            <person name="Nakamura Y."/>
            <person name="Berger F."/>
            <person name="Adam C."/>
            <person name="Aki S.S."/>
            <person name="Althoff F."/>
            <person name="Araki T."/>
            <person name="Arteaga-Vazquez M.A."/>
            <person name="Balasubrmanian S."/>
            <person name="Barry K."/>
            <person name="Bauer D."/>
            <person name="Boehm C.R."/>
            <person name="Briginshaw L."/>
            <person name="Caballero-Perez J."/>
            <person name="Catarino B."/>
            <person name="Chen F."/>
            <person name="Chiyoda S."/>
            <person name="Chovatia M."/>
            <person name="Davies K.M."/>
            <person name="Delmans M."/>
            <person name="Demura T."/>
            <person name="Dierschke T."/>
            <person name="Dolan L."/>
            <person name="Dorantes-Acosta A.E."/>
            <person name="Eklund D.M."/>
            <person name="Florent S.N."/>
            <person name="Flores-Sandoval E."/>
            <person name="Fujiyama A."/>
            <person name="Fukuzawa H."/>
            <person name="Galik B."/>
            <person name="Grimanelli D."/>
            <person name="Grimwood J."/>
            <person name="Grossniklaus U."/>
            <person name="Hamada T."/>
            <person name="Haseloff J."/>
            <person name="Hetherington A.J."/>
            <person name="Higo A."/>
            <person name="Hirakawa Y."/>
            <person name="Hundley H.N."/>
            <person name="Ikeda Y."/>
            <person name="Inoue K."/>
            <person name="Inoue S.I."/>
            <person name="Ishida S."/>
            <person name="Jia Q."/>
            <person name="Kakita M."/>
            <person name="Kanazawa T."/>
            <person name="Kawai Y."/>
            <person name="Kawashima T."/>
            <person name="Kennedy M."/>
            <person name="Kinose K."/>
            <person name="Kinoshita T."/>
            <person name="Kohara Y."/>
            <person name="Koide E."/>
            <person name="Komatsu K."/>
            <person name="Kopischke S."/>
            <person name="Kubo M."/>
            <person name="Kyozuka J."/>
            <person name="Lagercrantz U."/>
            <person name="Lin S.S."/>
            <person name="Lindquist E."/>
            <person name="Lipzen A.M."/>
            <person name="Lu C.W."/>
            <person name="De Luna E."/>
            <person name="Martienssen R.A."/>
            <person name="Minamino N."/>
            <person name="Mizutani M."/>
            <person name="Mizutani M."/>
            <person name="Mochizuki N."/>
            <person name="Monte I."/>
            <person name="Mosher R."/>
            <person name="Nagasaki H."/>
            <person name="Nakagami H."/>
            <person name="Naramoto S."/>
            <person name="Nishitani K."/>
            <person name="Ohtani M."/>
            <person name="Okamoto T."/>
            <person name="Okumura M."/>
            <person name="Phillips J."/>
            <person name="Pollak B."/>
            <person name="Reinders A."/>
            <person name="Rovekamp M."/>
            <person name="Sano R."/>
            <person name="Sawa S."/>
            <person name="Schmid M.W."/>
            <person name="Shirakawa M."/>
            <person name="Solano R."/>
            <person name="Spunde A."/>
            <person name="Suetsugu N."/>
            <person name="Sugano S."/>
            <person name="Sugiyama A."/>
            <person name="Sun R."/>
            <person name="Suzuki Y."/>
            <person name="Takenaka M."/>
            <person name="Takezawa D."/>
            <person name="Tomogane H."/>
            <person name="Tsuzuki M."/>
            <person name="Ueda T."/>
            <person name="Umeda M."/>
            <person name="Ward J.M."/>
            <person name="Watanabe Y."/>
            <person name="Yazaki K."/>
            <person name="Yokoyama R."/>
            <person name="Yoshitake Y."/>
            <person name="Yotsui I."/>
            <person name="Zachgo S."/>
            <person name="Schmutz J."/>
        </authorList>
    </citation>
    <scope>NUCLEOTIDE SEQUENCE [LARGE SCALE GENOMIC DNA]</scope>
    <source>
        <strain evidence="3">Tak-1</strain>
    </source>
</reference>
<evidence type="ECO:0000256" key="1">
    <source>
        <dbReference type="SAM" id="MobiDB-lite"/>
    </source>
</evidence>
<sequence>MSSHANPMVEKLIPEWSWQRKSVEQIFHTRSQYHSMRICRLSIEQEYMGADDVRVALLTSRLGSIHLSSGAFGNIDKQNAGDCSEREASNLQTTRSKCAHVRA</sequence>
<name>A0A2R6X5A1_MARPO</name>
<dbReference type="AlphaFoldDB" id="A0A2R6X5A1"/>
<accession>A0A2R6X5A1</accession>